<evidence type="ECO:0000313" key="9">
    <source>
        <dbReference type="Proteomes" id="UP001501563"/>
    </source>
</evidence>
<feature type="domain" description="TauD/TfdA-like" evidence="7">
    <location>
        <begin position="65"/>
        <end position="305"/>
    </location>
</feature>
<reference evidence="9" key="1">
    <citation type="journal article" date="2019" name="Int. J. Syst. Evol. Microbiol.">
        <title>The Global Catalogue of Microorganisms (GCM) 10K type strain sequencing project: providing services to taxonomists for standard genome sequencing and annotation.</title>
        <authorList>
            <consortium name="The Broad Institute Genomics Platform"/>
            <consortium name="The Broad Institute Genome Sequencing Center for Infectious Disease"/>
            <person name="Wu L."/>
            <person name="Ma J."/>
        </authorList>
    </citation>
    <scope>NUCLEOTIDE SEQUENCE [LARGE SCALE GENOMIC DNA]</scope>
    <source>
        <strain evidence="9">JCM 16578</strain>
    </source>
</reference>
<gene>
    <name evidence="8" type="ORF">GCM10022207_71280</name>
</gene>
<protein>
    <submittedName>
        <fullName evidence="8">Clavaminate synthase family protein</fullName>
    </submittedName>
</protein>
<comment type="similarity">
    <text evidence="2">Belongs to the clavaminate synthase family.</text>
</comment>
<dbReference type="Proteomes" id="UP001501563">
    <property type="component" value="Unassembled WGS sequence"/>
</dbReference>
<organism evidence="8 9">
    <name type="scientific">Streptomyces lannensis</name>
    <dbReference type="NCBI Taxonomy" id="766498"/>
    <lineage>
        <taxon>Bacteria</taxon>
        <taxon>Bacillati</taxon>
        <taxon>Actinomycetota</taxon>
        <taxon>Actinomycetes</taxon>
        <taxon>Kitasatosporales</taxon>
        <taxon>Streptomycetaceae</taxon>
        <taxon>Streptomyces</taxon>
    </lineage>
</organism>
<evidence type="ECO:0000256" key="2">
    <source>
        <dbReference type="ARBA" id="ARBA00008425"/>
    </source>
</evidence>
<dbReference type="SUPFAM" id="SSF51197">
    <property type="entry name" value="Clavaminate synthase-like"/>
    <property type="match status" value="1"/>
</dbReference>
<name>A0ABP7L2L9_9ACTN</name>
<comment type="caution">
    <text evidence="8">The sequence shown here is derived from an EMBL/GenBank/DDBJ whole genome shotgun (WGS) entry which is preliminary data.</text>
</comment>
<proteinExistence type="inferred from homology"/>
<keyword evidence="4" id="KW-0560">Oxidoreductase</keyword>
<keyword evidence="9" id="KW-1185">Reference proteome</keyword>
<dbReference type="InterPro" id="IPR050411">
    <property type="entry name" value="AlphaKG_dependent_hydroxylases"/>
</dbReference>
<keyword evidence="5" id="KW-0408">Iron</keyword>
<dbReference type="InterPro" id="IPR014503">
    <property type="entry name" value="Clavaminate_syn-like"/>
</dbReference>
<evidence type="ECO:0000256" key="1">
    <source>
        <dbReference type="ARBA" id="ARBA00001954"/>
    </source>
</evidence>
<evidence type="ECO:0000256" key="4">
    <source>
        <dbReference type="ARBA" id="ARBA00023002"/>
    </source>
</evidence>
<dbReference type="InterPro" id="IPR042098">
    <property type="entry name" value="TauD-like_sf"/>
</dbReference>
<evidence type="ECO:0000259" key="7">
    <source>
        <dbReference type="Pfam" id="PF02668"/>
    </source>
</evidence>
<keyword evidence="6" id="KW-0045">Antibiotic biosynthesis</keyword>
<evidence type="ECO:0000256" key="5">
    <source>
        <dbReference type="ARBA" id="ARBA00023004"/>
    </source>
</evidence>
<evidence type="ECO:0000256" key="6">
    <source>
        <dbReference type="ARBA" id="ARBA00023194"/>
    </source>
</evidence>
<dbReference type="InterPro" id="IPR003819">
    <property type="entry name" value="TauD/TfdA-like"/>
</dbReference>
<evidence type="ECO:0000313" key="8">
    <source>
        <dbReference type="EMBL" id="GAA3893154.1"/>
    </source>
</evidence>
<keyword evidence="3" id="KW-0479">Metal-binding</keyword>
<dbReference type="Pfam" id="PF02668">
    <property type="entry name" value="TauD"/>
    <property type="match status" value="1"/>
</dbReference>
<dbReference type="PANTHER" id="PTHR10696:SF56">
    <property type="entry name" value="TAUD_TFDA-LIKE DOMAIN-CONTAINING PROTEIN"/>
    <property type="match status" value="1"/>
</dbReference>
<sequence length="327" mass="35518">MPRTVQTPLDEGVLDLTASESAEICRVSEDLRSMSSEIDDDAWVAAARTAWEMMPASVRVRVREFRRASGPTGVLVVRGLPVDESGLPPTPMVADSVQRTTSGPAAQLMAFACGLGEPMAFRAEKSGALVQDVVPVPGQEQVQGNVGSVELMMHNENAFHRHRPDYVLLMCLRADHERVAGLSTASIREALHLLPEDVRARLAQPEYTTQAPPSFGAGEEAAPDHPVLHGDPLDCDIRVDFAATTGRTAQAGAALTALSAALASVHRTLRMLPGDLAVVDNRVCLHGRTSFRPRYDGGDRWLQRTFVQVDLRSSRDHRPDDGHVLTR</sequence>
<dbReference type="PIRSF" id="PIRSF019543">
    <property type="entry name" value="Clavaminate_syn"/>
    <property type="match status" value="1"/>
</dbReference>
<evidence type="ECO:0000256" key="3">
    <source>
        <dbReference type="ARBA" id="ARBA00022723"/>
    </source>
</evidence>
<accession>A0ABP7L2L9</accession>
<dbReference type="EMBL" id="BAAAZA010000030">
    <property type="protein sequence ID" value="GAA3893154.1"/>
    <property type="molecule type" value="Genomic_DNA"/>
</dbReference>
<comment type="cofactor">
    <cofactor evidence="1">
        <name>Fe(2+)</name>
        <dbReference type="ChEBI" id="CHEBI:29033"/>
    </cofactor>
</comment>
<dbReference type="RefSeq" id="WP_345553281.1">
    <property type="nucleotide sequence ID" value="NZ_BAAAZA010000030.1"/>
</dbReference>
<dbReference type="PANTHER" id="PTHR10696">
    <property type="entry name" value="GAMMA-BUTYROBETAINE HYDROXYLASE-RELATED"/>
    <property type="match status" value="1"/>
</dbReference>
<dbReference type="Gene3D" id="3.60.130.10">
    <property type="entry name" value="Clavaminate synthase-like"/>
    <property type="match status" value="1"/>
</dbReference>